<accession>A0A1F6YIX3</accession>
<organism evidence="1 2">
    <name type="scientific">Candidatus Nomurabacteria bacterium RIFOXYA1_FULL_35_17</name>
    <dbReference type="NCBI Taxonomy" id="1801798"/>
    <lineage>
        <taxon>Bacteria</taxon>
        <taxon>Candidatus Nomuraibacteriota</taxon>
    </lineage>
</organism>
<proteinExistence type="predicted"/>
<gene>
    <name evidence="1" type="ORF">A2192_01565</name>
</gene>
<sequence length="196" mass="22588">MEILGKIVGNGARVKIMRLFLLNRGKGFKSKDVAKRSRVDIEMVRKELRLLSSINFIKKRSKTSLDWYFNSAFQYAGALEELLVRSDTLNKEKIINNFKSVGRIKFLVVSGVFIKNNNSRVDLLIVGDKLKRGKIEAGVRRLEAEIGVELTYAIFNTKEFIYRLNMYDKLIRDILDFPHEIVSQTKELSTQVLKKG</sequence>
<dbReference type="Proteomes" id="UP000179274">
    <property type="component" value="Unassembled WGS sequence"/>
</dbReference>
<evidence type="ECO:0008006" key="3">
    <source>
        <dbReference type="Google" id="ProtNLM"/>
    </source>
</evidence>
<dbReference type="AlphaFoldDB" id="A0A1F6YIX3"/>
<evidence type="ECO:0000313" key="1">
    <source>
        <dbReference type="EMBL" id="OGJ06322.1"/>
    </source>
</evidence>
<protein>
    <recommendedName>
        <fullName evidence="3">HTH arsR-type domain-containing protein</fullName>
    </recommendedName>
</protein>
<name>A0A1F6YIX3_9BACT</name>
<dbReference type="EMBL" id="MFVW01000020">
    <property type="protein sequence ID" value="OGJ06322.1"/>
    <property type="molecule type" value="Genomic_DNA"/>
</dbReference>
<reference evidence="1 2" key="1">
    <citation type="journal article" date="2016" name="Nat. Commun.">
        <title>Thousands of microbial genomes shed light on interconnected biogeochemical processes in an aquifer system.</title>
        <authorList>
            <person name="Anantharaman K."/>
            <person name="Brown C.T."/>
            <person name="Hug L.A."/>
            <person name="Sharon I."/>
            <person name="Castelle C.J."/>
            <person name="Probst A.J."/>
            <person name="Thomas B.C."/>
            <person name="Singh A."/>
            <person name="Wilkins M.J."/>
            <person name="Karaoz U."/>
            <person name="Brodie E.L."/>
            <person name="Williams K.H."/>
            <person name="Hubbard S.S."/>
            <person name="Banfield J.F."/>
        </authorList>
    </citation>
    <scope>NUCLEOTIDE SEQUENCE [LARGE SCALE GENOMIC DNA]</scope>
</reference>
<comment type="caution">
    <text evidence="1">The sequence shown here is derived from an EMBL/GenBank/DDBJ whole genome shotgun (WGS) entry which is preliminary data.</text>
</comment>
<evidence type="ECO:0000313" key="2">
    <source>
        <dbReference type="Proteomes" id="UP000179274"/>
    </source>
</evidence>